<dbReference type="PANTHER" id="PTHR38762:SF1">
    <property type="entry name" value="CRYPTIC OUTER MEMBRANE PORIN BGLH-RELATED"/>
    <property type="match status" value="1"/>
</dbReference>
<dbReference type="Pfam" id="PF02264">
    <property type="entry name" value="LamB"/>
    <property type="match status" value="1"/>
</dbReference>
<evidence type="ECO:0008006" key="13">
    <source>
        <dbReference type="Google" id="ProtNLM"/>
    </source>
</evidence>
<dbReference type="InterPro" id="IPR050286">
    <property type="entry name" value="G_neg_Bact_CarbUptk_Porin"/>
</dbReference>
<evidence type="ECO:0000256" key="3">
    <source>
        <dbReference type="ARBA" id="ARBA00022448"/>
    </source>
</evidence>
<comment type="subcellular location">
    <subcellularLocation>
        <location evidence="1">Cell outer membrane</location>
        <topology evidence="1">Multi-pass membrane protein</topology>
    </subcellularLocation>
</comment>
<dbReference type="PANTHER" id="PTHR38762">
    <property type="entry name" value="CRYPTIC OUTER MEMBRANE PORIN BGLH-RELATED"/>
    <property type="match status" value="1"/>
</dbReference>
<keyword evidence="8" id="KW-0472">Membrane</keyword>
<name>A0A3N9TJX8_9VIBR</name>
<keyword evidence="7" id="KW-0626">Porin</keyword>
<dbReference type="GO" id="GO:0015774">
    <property type="term" value="P:polysaccharide transport"/>
    <property type="evidence" value="ECO:0007669"/>
    <property type="project" value="TreeGrafter"/>
</dbReference>
<dbReference type="SUPFAM" id="SSF56935">
    <property type="entry name" value="Porins"/>
    <property type="match status" value="1"/>
</dbReference>
<dbReference type="EMBL" id="RJVQ01000001">
    <property type="protein sequence ID" value="RQW64530.1"/>
    <property type="molecule type" value="Genomic_DNA"/>
</dbReference>
<dbReference type="InterPro" id="IPR036998">
    <property type="entry name" value="Porin_LamB_sf"/>
</dbReference>
<keyword evidence="10" id="KW-0732">Signal</keyword>
<dbReference type="GO" id="GO:0009279">
    <property type="term" value="C:cell outer membrane"/>
    <property type="evidence" value="ECO:0007669"/>
    <property type="project" value="UniProtKB-SubCell"/>
</dbReference>
<accession>A0A3N9TJX8</accession>
<keyword evidence="3" id="KW-0813">Transport</keyword>
<reference evidence="11 12" key="1">
    <citation type="submission" date="2018-11" db="EMBL/GenBank/DDBJ databases">
        <title>Vibrio LJC006 sp. nov., isolated from seawater during the bloom of the enteromorpha.</title>
        <authorList>
            <person name="Liang J."/>
        </authorList>
    </citation>
    <scope>NUCLEOTIDE SEQUENCE [LARGE SCALE GENOMIC DNA]</scope>
    <source>
        <strain evidence="11 12">LJC006</strain>
    </source>
</reference>
<dbReference type="AlphaFoldDB" id="A0A3N9TJX8"/>
<evidence type="ECO:0000256" key="7">
    <source>
        <dbReference type="ARBA" id="ARBA00023114"/>
    </source>
</evidence>
<dbReference type="Proteomes" id="UP000281112">
    <property type="component" value="Unassembled WGS sequence"/>
</dbReference>
<dbReference type="GO" id="GO:0046930">
    <property type="term" value="C:pore complex"/>
    <property type="evidence" value="ECO:0007669"/>
    <property type="project" value="UniProtKB-KW"/>
</dbReference>
<evidence type="ECO:0000256" key="6">
    <source>
        <dbReference type="ARBA" id="ARBA00023065"/>
    </source>
</evidence>
<dbReference type="GO" id="GO:0015144">
    <property type="term" value="F:carbohydrate transmembrane transporter activity"/>
    <property type="evidence" value="ECO:0007669"/>
    <property type="project" value="TreeGrafter"/>
</dbReference>
<comment type="caution">
    <text evidence="11">The sequence shown here is derived from an EMBL/GenBank/DDBJ whole genome shotgun (WGS) entry which is preliminary data.</text>
</comment>
<dbReference type="GO" id="GO:0015288">
    <property type="term" value="F:porin activity"/>
    <property type="evidence" value="ECO:0007669"/>
    <property type="project" value="UniProtKB-KW"/>
</dbReference>
<evidence type="ECO:0000256" key="8">
    <source>
        <dbReference type="ARBA" id="ARBA00023136"/>
    </source>
</evidence>
<evidence type="ECO:0000256" key="9">
    <source>
        <dbReference type="ARBA" id="ARBA00023237"/>
    </source>
</evidence>
<feature type="signal peptide" evidence="10">
    <location>
        <begin position="1"/>
        <end position="24"/>
    </location>
</feature>
<keyword evidence="6" id="KW-0406">Ion transport</keyword>
<evidence type="ECO:0000256" key="2">
    <source>
        <dbReference type="ARBA" id="ARBA00007055"/>
    </source>
</evidence>
<dbReference type="InterPro" id="IPR003192">
    <property type="entry name" value="Porin_LamB"/>
</dbReference>
<evidence type="ECO:0000256" key="4">
    <source>
        <dbReference type="ARBA" id="ARBA00022452"/>
    </source>
</evidence>
<dbReference type="GO" id="GO:0006811">
    <property type="term" value="P:monoatomic ion transport"/>
    <property type="evidence" value="ECO:0007669"/>
    <property type="project" value="UniProtKB-KW"/>
</dbReference>
<dbReference type="OrthoDB" id="106611at2"/>
<keyword evidence="4" id="KW-1134">Transmembrane beta strand</keyword>
<keyword evidence="5" id="KW-0812">Transmembrane</keyword>
<proteinExistence type="inferred from homology"/>
<feature type="chain" id="PRO_5017941709" description="Maltoporin" evidence="10">
    <location>
        <begin position="25"/>
        <end position="433"/>
    </location>
</feature>
<evidence type="ECO:0000256" key="10">
    <source>
        <dbReference type="SAM" id="SignalP"/>
    </source>
</evidence>
<comment type="similarity">
    <text evidence="2">Belongs to the porin LamB (TC 1.B.3) family.</text>
</comment>
<evidence type="ECO:0000313" key="12">
    <source>
        <dbReference type="Proteomes" id="UP000281112"/>
    </source>
</evidence>
<dbReference type="RefSeq" id="WP_124935182.1">
    <property type="nucleotide sequence ID" value="NZ_RJVQ01000001.1"/>
</dbReference>
<organism evidence="11 12">
    <name type="scientific">Vibrio viridaestus</name>
    <dbReference type="NCBI Taxonomy" id="2487322"/>
    <lineage>
        <taxon>Bacteria</taxon>
        <taxon>Pseudomonadati</taxon>
        <taxon>Pseudomonadota</taxon>
        <taxon>Gammaproteobacteria</taxon>
        <taxon>Vibrionales</taxon>
        <taxon>Vibrionaceae</taxon>
        <taxon>Vibrio</taxon>
    </lineage>
</organism>
<evidence type="ECO:0000256" key="5">
    <source>
        <dbReference type="ARBA" id="ARBA00022692"/>
    </source>
</evidence>
<gene>
    <name evidence="11" type="ORF">EES38_00320</name>
</gene>
<keyword evidence="9" id="KW-0998">Cell outer membrane</keyword>
<dbReference type="Gene3D" id="2.40.170.10">
    <property type="entry name" value="Porin, LamB type"/>
    <property type="match status" value="1"/>
</dbReference>
<evidence type="ECO:0000256" key="1">
    <source>
        <dbReference type="ARBA" id="ARBA00004571"/>
    </source>
</evidence>
<keyword evidence="12" id="KW-1185">Reference proteome</keyword>
<protein>
    <recommendedName>
        <fullName evidence="13">Maltoporin</fullName>
    </recommendedName>
</protein>
<evidence type="ECO:0000313" key="11">
    <source>
        <dbReference type="EMBL" id="RQW64530.1"/>
    </source>
</evidence>
<sequence length="433" mass="48364">MLGNKNKLAMLPLVFAISTSFAYAADFHGYVRGGIFTSTDGEMKSYRINNLGRFGNEVDGYYDIALEQGIFEDDTGRKFTVRVDAEGNMDMRTNWESVGTDTSSEDDSYSTTNNPLAITQYYLNGEGFIPSLPEATFWVGKRNYKSRELQMMDYKLVGIFGPGAGIDNINLGEGKFSVAWVRNDSYADVRVSDATAEQTLNNTNILDLRYADLPLFGDAKGEFIVDYGIVNKTDAQQYNEDNGTNYASENSLQTSFILSVPVGKGFNDTFVQYADKGYASNMVNHGYLLNANSDYSNAKGYRVTNYGEEYITDNVVMNHAISYGYADNLGDGLGYDKASDFSIAVRPEYIWDKYNKSALELSWFNRDEKLGSDSTSYQGNKVTLAHIISVGESQFVRPEVRLYTTYLKADDETPFADGKDSQVSVGIQMEAWW</sequence>